<dbReference type="STRING" id="59895.A0A118JVG4"/>
<dbReference type="InterPro" id="IPR001245">
    <property type="entry name" value="Ser-Thr/Tyr_kinase_cat_dom"/>
</dbReference>
<keyword evidence="9 13" id="KW-1133">Transmembrane helix</keyword>
<dbReference type="Gramene" id="KVH92485">
    <property type="protein sequence ID" value="KVH92485"/>
    <property type="gene ID" value="Ccrd_005478"/>
</dbReference>
<dbReference type="GO" id="GO:0005886">
    <property type="term" value="C:plasma membrane"/>
    <property type="evidence" value="ECO:0007669"/>
    <property type="project" value="TreeGrafter"/>
</dbReference>
<evidence type="ECO:0000256" key="6">
    <source>
        <dbReference type="ARBA" id="ARBA00022741"/>
    </source>
</evidence>
<dbReference type="CDD" id="cd14066">
    <property type="entry name" value="STKc_IRAK"/>
    <property type="match status" value="1"/>
</dbReference>
<dbReference type="InterPro" id="IPR011009">
    <property type="entry name" value="Kinase-like_dom_sf"/>
</dbReference>
<dbReference type="FunFam" id="1.10.510.10:FF:000252">
    <property type="entry name" value="Receptor-like protein kinase FERONIA"/>
    <property type="match status" value="1"/>
</dbReference>
<dbReference type="EMBL" id="LEKV01004816">
    <property type="protein sequence ID" value="KVH92485.1"/>
    <property type="molecule type" value="Genomic_DNA"/>
</dbReference>
<organism evidence="16 17">
    <name type="scientific">Cynara cardunculus var. scolymus</name>
    <name type="common">Globe artichoke</name>
    <name type="synonym">Cynara scolymus</name>
    <dbReference type="NCBI Taxonomy" id="59895"/>
    <lineage>
        <taxon>Eukaryota</taxon>
        <taxon>Viridiplantae</taxon>
        <taxon>Streptophyta</taxon>
        <taxon>Embryophyta</taxon>
        <taxon>Tracheophyta</taxon>
        <taxon>Spermatophyta</taxon>
        <taxon>Magnoliopsida</taxon>
        <taxon>eudicotyledons</taxon>
        <taxon>Gunneridae</taxon>
        <taxon>Pentapetalae</taxon>
        <taxon>asterids</taxon>
        <taxon>campanulids</taxon>
        <taxon>Asterales</taxon>
        <taxon>Asteraceae</taxon>
        <taxon>Carduoideae</taxon>
        <taxon>Cardueae</taxon>
        <taxon>Carduinae</taxon>
        <taxon>Cynara</taxon>
    </lineage>
</organism>
<dbReference type="Proteomes" id="UP000243975">
    <property type="component" value="Unassembled WGS sequence"/>
</dbReference>
<comment type="subcellular location">
    <subcellularLocation>
        <location evidence="1">Membrane</location>
        <topology evidence="1">Single-pass type I membrane protein</topology>
    </subcellularLocation>
</comment>
<protein>
    <submittedName>
        <fullName evidence="16">Concanavalin A-like lectin/glucanase, subgroup</fullName>
    </submittedName>
</protein>
<dbReference type="InterPro" id="IPR000719">
    <property type="entry name" value="Prot_kinase_dom"/>
</dbReference>
<dbReference type="GO" id="GO:0009506">
    <property type="term" value="C:plasmodesma"/>
    <property type="evidence" value="ECO:0007669"/>
    <property type="project" value="TreeGrafter"/>
</dbReference>
<name>A0A118JVG4_CYNCS</name>
<dbReference type="PANTHER" id="PTHR27003:SF398">
    <property type="entry name" value="PROTEIN KINASE DOMAIN-CONTAINING PROTEIN"/>
    <property type="match status" value="1"/>
</dbReference>
<dbReference type="Pfam" id="PF07714">
    <property type="entry name" value="PK_Tyr_Ser-Thr"/>
    <property type="match status" value="1"/>
</dbReference>
<evidence type="ECO:0000256" key="12">
    <source>
        <dbReference type="PROSITE-ProRule" id="PRU10141"/>
    </source>
</evidence>
<dbReference type="Pfam" id="PF12819">
    <property type="entry name" value="Malectin_like"/>
    <property type="match status" value="1"/>
</dbReference>
<evidence type="ECO:0000256" key="4">
    <source>
        <dbReference type="ARBA" id="ARBA00022692"/>
    </source>
</evidence>
<keyword evidence="7" id="KW-0418">Kinase</keyword>
<evidence type="ECO:0000256" key="7">
    <source>
        <dbReference type="ARBA" id="ARBA00022777"/>
    </source>
</evidence>
<dbReference type="InterPro" id="IPR008271">
    <property type="entry name" value="Ser/Thr_kinase_AS"/>
</dbReference>
<dbReference type="OMA" id="DETWLIG"/>
<evidence type="ECO:0000256" key="8">
    <source>
        <dbReference type="ARBA" id="ARBA00022840"/>
    </source>
</evidence>
<evidence type="ECO:0000256" key="13">
    <source>
        <dbReference type="SAM" id="Phobius"/>
    </source>
</evidence>
<dbReference type="Gene3D" id="1.10.510.10">
    <property type="entry name" value="Transferase(Phosphotransferase) domain 1"/>
    <property type="match status" value="1"/>
</dbReference>
<reference evidence="16 17" key="1">
    <citation type="journal article" date="2016" name="Sci. Rep.">
        <title>The genome sequence of the outbreeding globe artichoke constructed de novo incorporating a phase-aware low-pass sequencing strategy of F1 progeny.</title>
        <authorList>
            <person name="Scaglione D."/>
            <person name="Reyes-Chin-Wo S."/>
            <person name="Acquadro A."/>
            <person name="Froenicke L."/>
            <person name="Portis E."/>
            <person name="Beitel C."/>
            <person name="Tirone M."/>
            <person name="Mauro R."/>
            <person name="Lo Monaco A."/>
            <person name="Mauromicale G."/>
            <person name="Faccioli P."/>
            <person name="Cattivelli L."/>
            <person name="Rieseberg L."/>
            <person name="Michelmore R."/>
            <person name="Lanteri S."/>
        </authorList>
    </citation>
    <scope>NUCLEOTIDE SEQUENCE [LARGE SCALE GENOMIC DNA]</scope>
    <source>
        <strain evidence="16">2C</strain>
    </source>
</reference>
<dbReference type="PROSITE" id="PS50011">
    <property type="entry name" value="PROTEIN_KINASE_DOM"/>
    <property type="match status" value="1"/>
</dbReference>
<keyword evidence="8 12" id="KW-0067">ATP-binding</keyword>
<feature type="transmembrane region" description="Helical" evidence="13">
    <location>
        <begin position="402"/>
        <end position="425"/>
    </location>
</feature>
<feature type="domain" description="Protein kinase" evidence="15">
    <location>
        <begin position="489"/>
        <end position="762"/>
    </location>
</feature>
<dbReference type="InterPro" id="IPR017441">
    <property type="entry name" value="Protein_kinase_ATP_BS"/>
</dbReference>
<keyword evidence="4 13" id="KW-0812">Transmembrane</keyword>
<dbReference type="Gene3D" id="3.30.200.20">
    <property type="entry name" value="Phosphorylase Kinase, domain 1"/>
    <property type="match status" value="1"/>
</dbReference>
<dbReference type="SMART" id="SM00220">
    <property type="entry name" value="S_TKc"/>
    <property type="match status" value="1"/>
</dbReference>
<keyword evidence="17" id="KW-1185">Reference proteome</keyword>
<evidence type="ECO:0000256" key="10">
    <source>
        <dbReference type="ARBA" id="ARBA00023136"/>
    </source>
</evidence>
<keyword evidence="11" id="KW-0325">Glycoprotein</keyword>
<keyword evidence="3" id="KW-0808">Transferase</keyword>
<feature type="binding site" evidence="12">
    <location>
        <position position="517"/>
    </location>
    <ligand>
        <name>ATP</name>
        <dbReference type="ChEBI" id="CHEBI:30616"/>
    </ligand>
</feature>
<comment type="caution">
    <text evidence="16">The sequence shown here is derived from an EMBL/GenBank/DDBJ whole genome shotgun (WGS) entry which is preliminary data.</text>
</comment>
<dbReference type="InterPro" id="IPR024788">
    <property type="entry name" value="Malectin-like_Carb-bd_dom"/>
</dbReference>
<dbReference type="Gene3D" id="2.60.120.430">
    <property type="entry name" value="Galactose-binding lectin"/>
    <property type="match status" value="2"/>
</dbReference>
<dbReference type="GO" id="GO:0004714">
    <property type="term" value="F:transmembrane receptor protein tyrosine kinase activity"/>
    <property type="evidence" value="ECO:0007669"/>
    <property type="project" value="InterPro"/>
</dbReference>
<dbReference type="AlphaFoldDB" id="A0A118JVG4"/>
<evidence type="ECO:0000256" key="14">
    <source>
        <dbReference type="SAM" id="SignalP"/>
    </source>
</evidence>
<evidence type="ECO:0000313" key="17">
    <source>
        <dbReference type="Proteomes" id="UP000243975"/>
    </source>
</evidence>
<feature type="signal peptide" evidence="14">
    <location>
        <begin position="1"/>
        <end position="21"/>
    </location>
</feature>
<accession>A0A118JVG4</accession>
<keyword evidence="2" id="KW-0723">Serine/threonine-protein kinase</keyword>
<keyword evidence="10 13" id="KW-0472">Membrane</keyword>
<evidence type="ECO:0000256" key="9">
    <source>
        <dbReference type="ARBA" id="ARBA00022989"/>
    </source>
</evidence>
<keyword evidence="5 14" id="KW-0732">Signal</keyword>
<dbReference type="FunFam" id="3.30.200.20:FF:000039">
    <property type="entry name" value="receptor-like protein kinase FERONIA"/>
    <property type="match status" value="1"/>
</dbReference>
<evidence type="ECO:0000256" key="2">
    <source>
        <dbReference type="ARBA" id="ARBA00022527"/>
    </source>
</evidence>
<feature type="chain" id="PRO_5007159717" evidence="14">
    <location>
        <begin position="22"/>
        <end position="828"/>
    </location>
</feature>
<dbReference type="OrthoDB" id="1928639at2759"/>
<evidence type="ECO:0000256" key="3">
    <source>
        <dbReference type="ARBA" id="ARBA00022679"/>
    </source>
</evidence>
<gene>
    <name evidence="16" type="ORF">Ccrd_005478</name>
</gene>
<dbReference type="SUPFAM" id="SSF56112">
    <property type="entry name" value="Protein kinase-like (PK-like)"/>
    <property type="match status" value="1"/>
</dbReference>
<dbReference type="PROSITE" id="PS00108">
    <property type="entry name" value="PROTEIN_KINASE_ST"/>
    <property type="match status" value="1"/>
</dbReference>
<sequence>MESTIPFSLIILLSSLSLVFSQYVLPDHHFINCGSNSDIDFTGKKFVGDFNPSTFRVSGGTAAEKNNNPPSNTPLIYQTARVFTKKSWYELQADEINTFVMVRLHFLPISSQYFDSKFEVSVSGFNLLSDFIVGNETVKIEEFIIPIRSERIFRIEFTPSAGSSSAFVNAIEAFTTPSDLFTDGVVPLPRISPAGKKGDIEDITSSYAFNPIHRINVGGDMMDETNDTLRRKWVPDDLFIYKNETAITSTPYGQITYRPGGATSTSAPEDVYRTAKQSNGNLVNITWTFGVNRSAMYLVRAHFCDIVSRGAVNSNDGFNFFVYNEHKEPIFPSKRLAWLAAPFYVDMVVDSGDSPFVNISIGAIRGSNQMPFLNGVEIMELLKDSGFVERSNNNNKKNRTTLFIVVGCVIGGVAIGLILFVGFFIGSKYGKVKPVVGAKSESNAVPSYGASSYTSNIIDFTINHPSPIPNLRLNLRIPFVDILHATNNFAENLMIGKGGFGTVYKGTLLNGEVVAVKRGQTGHGQGRPEFVTEITVFARIRHRHLVSLIGYCDEKSEMILVYEFMEKGTLQDHLYNANENQPKLSWNKRLEICIGAAQGLHYLHTGLEGGIIHRDVKSTNILLNKQYVAKVADFGISRLGNEDQSEMSGIKGSFGYLDPEYFKCGTLTQKSDVYSFGIVLLEVLCARAALDHKLPEKEINLAEWAIKQINDGNVEDIIDPYLAGKININSLRKFMSTVGRCLMDTGDERPNMVDVLWDLEYVLKLHQVATDKEPYEDSTINTSMQLPMSVIHRLPSQLNDDSNVNDNSALSYPSESQVFSQLNIDGAR</sequence>
<dbReference type="PANTHER" id="PTHR27003">
    <property type="entry name" value="OS07G0166700 PROTEIN"/>
    <property type="match status" value="1"/>
</dbReference>
<evidence type="ECO:0000313" key="16">
    <source>
        <dbReference type="EMBL" id="KVH92485.1"/>
    </source>
</evidence>
<evidence type="ECO:0000256" key="1">
    <source>
        <dbReference type="ARBA" id="ARBA00004479"/>
    </source>
</evidence>
<evidence type="ECO:0000256" key="11">
    <source>
        <dbReference type="ARBA" id="ARBA00023180"/>
    </source>
</evidence>
<dbReference type="GO" id="GO:0004674">
    <property type="term" value="F:protein serine/threonine kinase activity"/>
    <property type="evidence" value="ECO:0007669"/>
    <property type="project" value="UniProtKB-KW"/>
</dbReference>
<dbReference type="InterPro" id="IPR045272">
    <property type="entry name" value="ANXUR1/2-like"/>
</dbReference>
<keyword evidence="6 12" id="KW-0547">Nucleotide-binding</keyword>
<evidence type="ECO:0000259" key="15">
    <source>
        <dbReference type="PROSITE" id="PS50011"/>
    </source>
</evidence>
<dbReference type="GO" id="GO:0005524">
    <property type="term" value="F:ATP binding"/>
    <property type="evidence" value="ECO:0007669"/>
    <property type="project" value="UniProtKB-UniRule"/>
</dbReference>
<dbReference type="PROSITE" id="PS00107">
    <property type="entry name" value="PROTEIN_KINASE_ATP"/>
    <property type="match status" value="1"/>
</dbReference>
<proteinExistence type="predicted"/>
<evidence type="ECO:0000256" key="5">
    <source>
        <dbReference type="ARBA" id="ARBA00022729"/>
    </source>
</evidence>